<dbReference type="GeneID" id="110745521"/>
<organism evidence="2 3">
    <name type="scientific">Prunus avium</name>
    <name type="common">Cherry</name>
    <name type="synonym">Cerasus avium</name>
    <dbReference type="NCBI Taxonomy" id="42229"/>
    <lineage>
        <taxon>Eukaryota</taxon>
        <taxon>Viridiplantae</taxon>
        <taxon>Streptophyta</taxon>
        <taxon>Embryophyta</taxon>
        <taxon>Tracheophyta</taxon>
        <taxon>Spermatophyta</taxon>
        <taxon>Magnoliopsida</taxon>
        <taxon>eudicotyledons</taxon>
        <taxon>Gunneridae</taxon>
        <taxon>Pentapetalae</taxon>
        <taxon>rosids</taxon>
        <taxon>fabids</taxon>
        <taxon>Rosales</taxon>
        <taxon>Rosaceae</taxon>
        <taxon>Amygdaloideae</taxon>
        <taxon>Amygdaleae</taxon>
        <taxon>Prunus</taxon>
    </lineage>
</organism>
<dbReference type="AlphaFoldDB" id="A0A6P5R8W9"/>
<sequence>MSSCCACQRHGPIQQVPSVPMNPVVKPWPFRGWAMDLIGKIYPASSQQHCFIIVATDYFTKWVEAKPVKSTTSQEIITFIEEQIIQRFGIPESITTDRGSSFISGDMLNMAEAFKFKLLQSTPYYAQANGQAESSNKVIINIIRKMLEKNPKQWHEKLSETLWAYRTSKREATGMTSYALTYGHDAILPMEIAVQSLRITHQHELVGEDYNQAMLLELEGLDASRIDTLNKLLAGKQAVSRACNKRVKNKSFEEGEIVWKAVLPLGTHIAGYGKWSPTWEGPFIINQVLGLWAYRLQDREGEVHTAPINGKWLKKFYPTMWDSQAVQTDPGIERQQLETIA</sequence>
<dbReference type="GO" id="GO:0015074">
    <property type="term" value="P:DNA integration"/>
    <property type="evidence" value="ECO:0007669"/>
    <property type="project" value="InterPro"/>
</dbReference>
<gene>
    <name evidence="3" type="primary">LOC110745521</name>
</gene>
<reference evidence="3" key="1">
    <citation type="submission" date="2025-08" db="UniProtKB">
        <authorList>
            <consortium name="RefSeq"/>
        </authorList>
    </citation>
    <scope>IDENTIFICATION</scope>
</reference>
<dbReference type="RefSeq" id="XP_021801320.1">
    <property type="nucleotide sequence ID" value="XM_021945628.1"/>
</dbReference>
<dbReference type="PROSITE" id="PS50994">
    <property type="entry name" value="INTEGRASE"/>
    <property type="match status" value="1"/>
</dbReference>
<dbReference type="Pfam" id="PF00665">
    <property type="entry name" value="rve"/>
    <property type="match status" value="1"/>
</dbReference>
<proteinExistence type="predicted"/>
<dbReference type="Proteomes" id="UP000515124">
    <property type="component" value="Unplaced"/>
</dbReference>
<evidence type="ECO:0000313" key="2">
    <source>
        <dbReference type="Proteomes" id="UP000515124"/>
    </source>
</evidence>
<evidence type="ECO:0000313" key="3">
    <source>
        <dbReference type="RefSeq" id="XP_021801320.1"/>
    </source>
</evidence>
<dbReference type="InterPro" id="IPR050951">
    <property type="entry name" value="Retrovirus_Pol_polyprotein"/>
</dbReference>
<dbReference type="SUPFAM" id="SSF53098">
    <property type="entry name" value="Ribonuclease H-like"/>
    <property type="match status" value="1"/>
</dbReference>
<dbReference type="InterPro" id="IPR001584">
    <property type="entry name" value="Integrase_cat-core"/>
</dbReference>
<keyword evidence="2" id="KW-1185">Reference proteome</keyword>
<dbReference type="PANTHER" id="PTHR37984">
    <property type="entry name" value="PROTEIN CBG26694"/>
    <property type="match status" value="1"/>
</dbReference>
<evidence type="ECO:0000259" key="1">
    <source>
        <dbReference type="PROSITE" id="PS50994"/>
    </source>
</evidence>
<feature type="domain" description="Integrase catalytic" evidence="1">
    <location>
        <begin position="25"/>
        <end position="197"/>
    </location>
</feature>
<dbReference type="GO" id="GO:0003676">
    <property type="term" value="F:nucleic acid binding"/>
    <property type="evidence" value="ECO:0007669"/>
    <property type="project" value="InterPro"/>
</dbReference>
<dbReference type="KEGG" id="pavi:110745521"/>
<dbReference type="InterPro" id="IPR012337">
    <property type="entry name" value="RNaseH-like_sf"/>
</dbReference>
<dbReference type="InterPro" id="IPR036397">
    <property type="entry name" value="RNaseH_sf"/>
</dbReference>
<dbReference type="PANTHER" id="PTHR37984:SF5">
    <property type="entry name" value="PROTEIN NYNRIN-LIKE"/>
    <property type="match status" value="1"/>
</dbReference>
<protein>
    <submittedName>
        <fullName evidence="3">Protein NYNRIN-like</fullName>
    </submittedName>
</protein>
<name>A0A6P5R8W9_PRUAV</name>
<accession>A0A6P5R8W9</accession>
<dbReference type="Gene3D" id="3.30.420.10">
    <property type="entry name" value="Ribonuclease H-like superfamily/Ribonuclease H"/>
    <property type="match status" value="1"/>
</dbReference>